<reference evidence="1" key="1">
    <citation type="submission" date="2023-04" db="EMBL/GenBank/DDBJ databases">
        <authorList>
            <person name="Vijverberg K."/>
            <person name="Xiong W."/>
            <person name="Schranz E."/>
        </authorList>
    </citation>
    <scope>NUCLEOTIDE SEQUENCE</scope>
</reference>
<dbReference type="EMBL" id="OX465086">
    <property type="protein sequence ID" value="CAI9264527.1"/>
    <property type="molecule type" value="Genomic_DNA"/>
</dbReference>
<name>A0AA35Y8C5_LACSI</name>
<evidence type="ECO:0000313" key="1">
    <source>
        <dbReference type="EMBL" id="CAI9264527.1"/>
    </source>
</evidence>
<organism evidence="1 2">
    <name type="scientific">Lactuca saligna</name>
    <name type="common">Willowleaf lettuce</name>
    <dbReference type="NCBI Taxonomy" id="75948"/>
    <lineage>
        <taxon>Eukaryota</taxon>
        <taxon>Viridiplantae</taxon>
        <taxon>Streptophyta</taxon>
        <taxon>Embryophyta</taxon>
        <taxon>Tracheophyta</taxon>
        <taxon>Spermatophyta</taxon>
        <taxon>Magnoliopsida</taxon>
        <taxon>eudicotyledons</taxon>
        <taxon>Gunneridae</taxon>
        <taxon>Pentapetalae</taxon>
        <taxon>asterids</taxon>
        <taxon>campanulids</taxon>
        <taxon>Asterales</taxon>
        <taxon>Asteraceae</taxon>
        <taxon>Cichorioideae</taxon>
        <taxon>Cichorieae</taxon>
        <taxon>Lactucinae</taxon>
        <taxon>Lactuca</taxon>
    </lineage>
</organism>
<evidence type="ECO:0000313" key="2">
    <source>
        <dbReference type="Proteomes" id="UP001177003"/>
    </source>
</evidence>
<proteinExistence type="predicted"/>
<dbReference type="Proteomes" id="UP001177003">
    <property type="component" value="Chromosome 0"/>
</dbReference>
<accession>A0AA35Y8C5</accession>
<gene>
    <name evidence="1" type="ORF">LSALG_LOCUS5174</name>
</gene>
<protein>
    <submittedName>
        <fullName evidence="1">Uncharacterized protein</fullName>
    </submittedName>
</protein>
<sequence>MMILILKTLTQLSAKIQGNHLQLQQPKHQVKKAREDMGNPQSIKTRVKVKKLNNIKSKKGSSSRLTIDQREYLSYLGFGPLLNTRVDGSASRIGYYVVNNFDPERMVLNVEHGEIPINRQLIHDMLGLPSGNANINSLKCTPAEDKTVDLWSAQFESENDVRTKGVQRAIKRLKDVRLLFKVNFFGAYL</sequence>
<keyword evidence="2" id="KW-1185">Reference proteome</keyword>
<dbReference type="AlphaFoldDB" id="A0AA35Y8C5"/>